<gene>
    <name evidence="2" type="ORF">SAMN05421578_11388</name>
</gene>
<dbReference type="Proteomes" id="UP000186666">
    <property type="component" value="Unassembled WGS sequence"/>
</dbReference>
<dbReference type="EMBL" id="FTNK01000013">
    <property type="protein sequence ID" value="SIR41732.1"/>
    <property type="molecule type" value="Genomic_DNA"/>
</dbReference>
<sequence>MFHELNVRLAEVKEKGRSYRKWDRRLEDLGLALEQYEREANNWEQRLQREEQEVERLTGMTLFNLIYSIIGKKEEKIEREQLEVLEAKVKYDEALRMVKDTTDQIHDVSQELSHVRGWEVEYDAIIREKEQSLLHSNKELMALVDRQTDLQLTQKELKEAIQAGNSVMDSLKSASDGLQKARDWGTYDLLGGGMIATHIKHNNIDEAMAYIHDAQRDLSLFSKELRDVQLSASMEIDIGDFLRFSDYFFDGFISDWMVQGRINDTLDQVEDKAYAINEILSQLDNEYEKLESELMTVNLHYTMALEQAE</sequence>
<name>A0ABY1K8N5_9BACL</name>
<feature type="coiled-coil region" evidence="1">
    <location>
        <begin position="273"/>
        <end position="300"/>
    </location>
</feature>
<organism evidence="2 3">
    <name type="scientific">Paenibacillus macquariensis</name>
    <dbReference type="NCBI Taxonomy" id="948756"/>
    <lineage>
        <taxon>Bacteria</taxon>
        <taxon>Bacillati</taxon>
        <taxon>Bacillota</taxon>
        <taxon>Bacilli</taxon>
        <taxon>Bacillales</taxon>
        <taxon>Paenibacillaceae</taxon>
        <taxon>Paenibacillus</taxon>
    </lineage>
</organism>
<protein>
    <submittedName>
        <fullName evidence="2">Uncharacterized protein</fullName>
    </submittedName>
</protein>
<comment type="caution">
    <text evidence="2">The sequence shown here is derived from an EMBL/GenBank/DDBJ whole genome shotgun (WGS) entry which is preliminary data.</text>
</comment>
<keyword evidence="1" id="KW-0175">Coiled coil</keyword>
<evidence type="ECO:0000313" key="3">
    <source>
        <dbReference type="Proteomes" id="UP000186666"/>
    </source>
</evidence>
<reference evidence="2 3" key="1">
    <citation type="submission" date="2017-01" db="EMBL/GenBank/DDBJ databases">
        <authorList>
            <person name="Varghese N."/>
            <person name="Submissions S."/>
        </authorList>
    </citation>
    <scope>NUCLEOTIDE SEQUENCE [LARGE SCALE GENOMIC DNA]</scope>
    <source>
        <strain evidence="2 3">ATCC 23464</strain>
    </source>
</reference>
<evidence type="ECO:0000313" key="2">
    <source>
        <dbReference type="EMBL" id="SIR41732.1"/>
    </source>
</evidence>
<feature type="coiled-coil region" evidence="1">
    <location>
        <begin position="19"/>
        <end position="90"/>
    </location>
</feature>
<keyword evidence="3" id="KW-1185">Reference proteome</keyword>
<dbReference type="RefSeq" id="WP_068591449.1">
    <property type="nucleotide sequence ID" value="NZ_FTNK01000013.1"/>
</dbReference>
<proteinExistence type="predicted"/>
<accession>A0ABY1K8N5</accession>
<evidence type="ECO:0000256" key="1">
    <source>
        <dbReference type="SAM" id="Coils"/>
    </source>
</evidence>